<evidence type="ECO:0000313" key="2">
    <source>
        <dbReference type="EMBL" id="QUV95335.1"/>
    </source>
</evidence>
<feature type="transmembrane region" description="Helical" evidence="1">
    <location>
        <begin position="60"/>
        <end position="82"/>
    </location>
</feature>
<accession>A0ABX8B2W5</accession>
<evidence type="ECO:0000313" key="3">
    <source>
        <dbReference type="Proteomes" id="UP000677668"/>
    </source>
</evidence>
<name>A0ABX8B2W5_9BACT</name>
<keyword evidence="1" id="KW-0812">Transmembrane</keyword>
<keyword evidence="3" id="KW-1185">Reference proteome</keyword>
<dbReference type="EMBL" id="CP072643">
    <property type="protein sequence ID" value="QUV95335.1"/>
    <property type="molecule type" value="Genomic_DNA"/>
</dbReference>
<keyword evidence="1" id="KW-0472">Membrane</keyword>
<reference evidence="2 3" key="1">
    <citation type="submission" date="2021-03" db="EMBL/GenBank/DDBJ databases">
        <title>Genomic and phenotypic characterization of Chloracidobacterium isolates provides evidence for multiple species.</title>
        <authorList>
            <person name="Saini M.K."/>
            <person name="Costas A.M.G."/>
            <person name="Tank M."/>
            <person name="Bryant D.A."/>
        </authorList>
    </citation>
    <scope>NUCLEOTIDE SEQUENCE [LARGE SCALE GENOMIC DNA]</scope>
    <source>
        <strain evidence="2 3">N</strain>
    </source>
</reference>
<sequence>MNMQFWEATFPKAEALAVGGLESYAFALLARWKQALQDGFVVPFCEKKARSAREALEEQGFLIVGSVGTLVVGMNHLIILAVGSLERSDNYWSVNVTPLFPEEFHPPAYPC</sequence>
<keyword evidence="1" id="KW-1133">Transmembrane helix</keyword>
<protein>
    <submittedName>
        <fullName evidence="2">Uncharacterized protein</fullName>
    </submittedName>
</protein>
<dbReference type="RefSeq" id="WP_058865986.1">
    <property type="nucleotide sequence ID" value="NZ_CP072643.1"/>
</dbReference>
<gene>
    <name evidence="2" type="ORF">J8C05_15100</name>
</gene>
<proteinExistence type="predicted"/>
<organism evidence="2 3">
    <name type="scientific">Chloracidobacterium sp. N</name>
    <dbReference type="NCBI Taxonomy" id="2821540"/>
    <lineage>
        <taxon>Bacteria</taxon>
        <taxon>Pseudomonadati</taxon>
        <taxon>Acidobacteriota</taxon>
        <taxon>Terriglobia</taxon>
        <taxon>Terriglobales</taxon>
        <taxon>Acidobacteriaceae</taxon>
        <taxon>Chloracidobacterium</taxon>
        <taxon>Chloracidobacterium aggregatum</taxon>
    </lineage>
</organism>
<evidence type="ECO:0000256" key="1">
    <source>
        <dbReference type="SAM" id="Phobius"/>
    </source>
</evidence>
<dbReference type="Proteomes" id="UP000677668">
    <property type="component" value="Chromosome 2"/>
</dbReference>